<evidence type="ECO:0000256" key="1">
    <source>
        <dbReference type="SAM" id="Coils"/>
    </source>
</evidence>
<feature type="region of interest" description="Disordered" evidence="2">
    <location>
        <begin position="885"/>
        <end position="925"/>
    </location>
</feature>
<feature type="compositionally biased region" description="Low complexity" evidence="2">
    <location>
        <begin position="1163"/>
        <end position="1191"/>
    </location>
</feature>
<feature type="region of interest" description="Disordered" evidence="2">
    <location>
        <begin position="1"/>
        <end position="29"/>
    </location>
</feature>
<dbReference type="SUPFAM" id="SSF143575">
    <property type="entry name" value="GAS2 domain-like"/>
    <property type="match status" value="1"/>
</dbReference>
<accession>A0A2T0ADT0</accession>
<sequence length="1616" mass="176745">MSTAPPSTLRAPGRRAKSSATSSNGEELAGEEVLELRLFAEKKVWIEDKIQFLSSLPPIEVTTPEPPARSPVSHDELEAWWTAHDRIEREIQAYDMGDLTKMRNIARERSKQELSPRDTDLIELTLTTLFAVDKLLSLLRQRRKALSLLGHRLKWEEATASAWTSRQRLLADLPTFLAKARWRPTSANESTLSHSASSFLAPKSDLPCSSSSTTLASLPSSRDLSTLSSSTSSSTLRASATTANLLSLSLSTLTTQSRTLFSSAVPLSASFLDKLIDSSAIPLPESFLDEQDRLEDSVKAISEGLQQFTEELVAQRSAADHLFRRLEAVSASARTLESDVQTARAELPSFTTTADFAPRLVDLERVLDDIRADFHDLPRPLHPSVPDQSAHNSELVATLQQYLRDANEATRSAETAAARYAADRGAVESAQAVRTKLDRLGDELATFQRDVRAIAGRPARLEDGLAFLDASETGAAFEQEWDRLAMQVAAAIEQSETVQKDAARCVVELADRKICAALRKEVKDATENLRGLRLSAIKQLDAETRRRDDMSTLRAACRTIEGAERWVREVEGKLLEVGETTKWREGRMAPIETEDAESIVTKVRSEVDNLFSTSVSPVLALLDKPTYDALRRHLHERSTSVSGRINALDTLASQVDGLCRQSRSVQAFVQRVEAATTELRGVLHELDAALGSPADALPGDDDIGAVLALLERCTTDVEALVEGVATSVSFLAPASPPSSTNGSADLLHLAEQDDHVRTFVNNSCARLRGLVDEAQQSADLFRVMQKARKWDADCLEAERTVDALEQEAEDAPEVSETSPSTSVPRPDLDFRRVTLVTLDLAPLSVALGDLADTSCRSSGNTDLHTSRLARLDRLRDRSERLAHSVREMRRLSSESRQVSARTDAAEDDALRPAKEPEPVQQDLTAASSTTVLAFPDDDVVPNPFTLDPPPDEPAAFSELRRRVERIETAGWLSPTTLVLPSAAEAAVMDGELATCRNELAALAEGSDETLVWAGLPSVEREIEDKGKEVSRVAALAHFADFLAKADSTLSDLLNAVDAATPDATPVTPDAAASPVLPLSDALVAASEAVTAVRVEAIPLADDGRVERAISRIEDTWSEMLTLVEEIRPRAGSASSSTSTTSGSNVAPLLAPPSTPSRPSSQATSIRSTRSSVSRSTSRTSTASSLVSSSVSNGTPRNDAPQTPRPRRSTSDEQTPRSRRSSRLPVRTPRQALSPLPPNASTVPQPFSFDTPVKPGLGQSTRSASRRDSSAASLRKAPVTPRSDRRISSASSSQGSVRRSNLFSSVAVERPRTEKPSVRSVSSPVVRTLRQTPPRSRQPYRPNVYNKLDREVANVVNSMPGLHVPIEVAEGRWTDESGVYNIGGRLYFCRILRSKQVMVRRLPRFSRRCADTLPVVGACRRRLARPCAVHHHPFRRGQRPYNLAFDVSLGESRQRAAVDQLERPARLALSLAILALASRLPRLVHLERRQDRLRSLDLVHFRQSILLNATTRQLRFFDARYDDSSSGVDHRHTPSEQDAPPAFACLAAIDPPPLSVSIRIISLADICAMSLLSTPSLLSHECANWLPPRPSQARTAWRAGARRHQARLHRLQSEQAL</sequence>
<dbReference type="Proteomes" id="UP000239560">
    <property type="component" value="Unassembled WGS sequence"/>
</dbReference>
<feature type="compositionally biased region" description="Low complexity" evidence="2">
    <location>
        <begin position="1317"/>
        <end position="1326"/>
    </location>
</feature>
<keyword evidence="1" id="KW-0175">Coiled coil</keyword>
<feature type="compositionally biased region" description="Low complexity" evidence="2">
    <location>
        <begin position="1287"/>
        <end position="1299"/>
    </location>
</feature>
<organism evidence="3 4">
    <name type="scientific">Rhodotorula toruloides</name>
    <name type="common">Yeast</name>
    <name type="synonym">Rhodosporidium toruloides</name>
    <dbReference type="NCBI Taxonomy" id="5286"/>
    <lineage>
        <taxon>Eukaryota</taxon>
        <taxon>Fungi</taxon>
        <taxon>Dikarya</taxon>
        <taxon>Basidiomycota</taxon>
        <taxon>Pucciniomycotina</taxon>
        <taxon>Microbotryomycetes</taxon>
        <taxon>Sporidiobolales</taxon>
        <taxon>Sporidiobolaceae</taxon>
        <taxon>Rhodotorula</taxon>
    </lineage>
</organism>
<dbReference type="OrthoDB" id="10017054at2759"/>
<dbReference type="PANTHER" id="PTHR24216:SF65">
    <property type="entry name" value="PAXILLIN-LIKE PROTEIN 1"/>
    <property type="match status" value="1"/>
</dbReference>
<feature type="region of interest" description="Disordered" evidence="2">
    <location>
        <begin position="1128"/>
        <end position="1341"/>
    </location>
</feature>
<dbReference type="InterPro" id="IPR036534">
    <property type="entry name" value="GAR_dom_sf"/>
</dbReference>
<reference evidence="3 4" key="1">
    <citation type="journal article" date="2018" name="Elife">
        <title>Functional genomics of lipid metabolism in the oleaginous yeast Rhodosporidium toruloides.</title>
        <authorList>
            <person name="Coradetti S.T."/>
            <person name="Pinel D."/>
            <person name="Geiselman G."/>
            <person name="Ito M."/>
            <person name="Mondo S."/>
            <person name="Reilly M.C."/>
            <person name="Cheng Y.F."/>
            <person name="Bauer S."/>
            <person name="Grigoriev I."/>
            <person name="Gladden J.M."/>
            <person name="Simmons B.A."/>
            <person name="Brem R."/>
            <person name="Arkin A.P."/>
            <person name="Skerker J.M."/>
        </authorList>
    </citation>
    <scope>NUCLEOTIDE SEQUENCE [LARGE SCALE GENOMIC DNA]</scope>
    <source>
        <strain evidence="3 4">NBRC 0880</strain>
    </source>
</reference>
<feature type="coiled-coil region" evidence="1">
    <location>
        <begin position="399"/>
        <end position="450"/>
    </location>
</feature>
<dbReference type="PANTHER" id="PTHR24216">
    <property type="entry name" value="PAXILLIN-RELATED"/>
    <property type="match status" value="1"/>
</dbReference>
<feature type="compositionally biased region" description="Low complexity" evidence="2">
    <location>
        <begin position="1130"/>
        <end position="1143"/>
    </location>
</feature>
<evidence type="ECO:0000313" key="3">
    <source>
        <dbReference type="EMBL" id="PRQ76161.1"/>
    </source>
</evidence>
<feature type="compositionally biased region" description="Basic and acidic residues" evidence="2">
    <location>
        <begin position="908"/>
        <end position="917"/>
    </location>
</feature>
<gene>
    <name evidence="3" type="ORF">AAT19DRAFT_13183</name>
</gene>
<name>A0A2T0ADT0_RHOTO</name>
<evidence type="ECO:0000313" key="4">
    <source>
        <dbReference type="Proteomes" id="UP000239560"/>
    </source>
</evidence>
<protein>
    <recommendedName>
        <fullName evidence="5">GAR domain-containing protein</fullName>
    </recommendedName>
</protein>
<dbReference type="GO" id="GO:0008017">
    <property type="term" value="F:microtubule binding"/>
    <property type="evidence" value="ECO:0007669"/>
    <property type="project" value="InterPro"/>
</dbReference>
<dbReference type="EMBL" id="LCTV02000003">
    <property type="protein sequence ID" value="PRQ76161.1"/>
    <property type="molecule type" value="Genomic_DNA"/>
</dbReference>
<feature type="region of interest" description="Disordered" evidence="2">
    <location>
        <begin position="806"/>
        <end position="826"/>
    </location>
</feature>
<evidence type="ECO:0008006" key="5">
    <source>
        <dbReference type="Google" id="ProtNLM"/>
    </source>
</evidence>
<proteinExistence type="predicted"/>
<evidence type="ECO:0000256" key="2">
    <source>
        <dbReference type="SAM" id="MobiDB-lite"/>
    </source>
</evidence>
<comment type="caution">
    <text evidence="3">The sequence shown here is derived from an EMBL/GenBank/DDBJ whole genome shotgun (WGS) entry which is preliminary data.</text>
</comment>